<feature type="region of interest" description="Disordered" evidence="1">
    <location>
        <begin position="480"/>
        <end position="506"/>
    </location>
</feature>
<comment type="caution">
    <text evidence="2">The sequence shown here is derived from an EMBL/GenBank/DDBJ whole genome shotgun (WGS) entry which is preliminary data.</text>
</comment>
<accession>A0ABW1NQA3</accession>
<sequence>MRIGGGQPRLGAVVLDGLTLQSALRLLGEAGGAEGLVVAPRRSEFNSDKWDYDLNHALRVAIDVECLAQLVHAIVMHDEIGISPGFVHRDGDQAVLRNGYGGFVPAGVGLGEVVTPLAYSERLHRRMLLRAGQRAVEISRTPEFRGHLGALAAGGMTGVILDISNGYFETGYSDPSLLASFELEEENEREAIYVDLALDEMRRVVRRPVAAREHMEASRAFMELAEAMRSIDRGDHALVEAPIPSGYGYDKMSAAYDVVRNTAAGLYYQYVAELAEAPYLPHAIRTPLVAFDPGGPFAADVEGRVVGEVSAARRRRADAVAAVVGDPGFDLEVPLVLARVLRDARTPAEVIPRALELRETSEARRLRAWFRDLHGWLRTDLRSAERELEGLRPLIAGWTGAPAGGGEPGITVGVNLGVVTVEGPVPIRMGRGRRRRRRLRFLYDLARAGDATPRLAPVLANSLGEPIAEAWRQAQETVRRFTRERGPAGGRDSLLDLRGHHERSTS</sequence>
<dbReference type="Proteomes" id="UP001596137">
    <property type="component" value="Unassembled WGS sequence"/>
</dbReference>
<protein>
    <submittedName>
        <fullName evidence="2">Uncharacterized protein</fullName>
    </submittedName>
</protein>
<gene>
    <name evidence="2" type="ORF">ACFP1K_29280</name>
</gene>
<feature type="compositionally biased region" description="Basic and acidic residues" evidence="1">
    <location>
        <begin position="493"/>
        <end position="506"/>
    </location>
</feature>
<name>A0ABW1NQA3_9ACTN</name>
<proteinExistence type="predicted"/>
<evidence type="ECO:0000313" key="2">
    <source>
        <dbReference type="EMBL" id="MFC6085290.1"/>
    </source>
</evidence>
<evidence type="ECO:0000313" key="3">
    <source>
        <dbReference type="Proteomes" id="UP001596137"/>
    </source>
</evidence>
<organism evidence="2 3">
    <name type="scientific">Sphaerisporangium aureirubrum</name>
    <dbReference type="NCBI Taxonomy" id="1544736"/>
    <lineage>
        <taxon>Bacteria</taxon>
        <taxon>Bacillati</taxon>
        <taxon>Actinomycetota</taxon>
        <taxon>Actinomycetes</taxon>
        <taxon>Streptosporangiales</taxon>
        <taxon>Streptosporangiaceae</taxon>
        <taxon>Sphaerisporangium</taxon>
    </lineage>
</organism>
<dbReference type="RefSeq" id="WP_380759271.1">
    <property type="nucleotide sequence ID" value="NZ_JBHSRF010000059.1"/>
</dbReference>
<evidence type="ECO:0000256" key="1">
    <source>
        <dbReference type="SAM" id="MobiDB-lite"/>
    </source>
</evidence>
<dbReference type="EMBL" id="JBHSRF010000059">
    <property type="protein sequence ID" value="MFC6085290.1"/>
    <property type="molecule type" value="Genomic_DNA"/>
</dbReference>
<reference evidence="3" key="1">
    <citation type="journal article" date="2019" name="Int. J. Syst. Evol. Microbiol.">
        <title>The Global Catalogue of Microorganisms (GCM) 10K type strain sequencing project: providing services to taxonomists for standard genome sequencing and annotation.</title>
        <authorList>
            <consortium name="The Broad Institute Genomics Platform"/>
            <consortium name="The Broad Institute Genome Sequencing Center for Infectious Disease"/>
            <person name="Wu L."/>
            <person name="Ma J."/>
        </authorList>
    </citation>
    <scope>NUCLEOTIDE SEQUENCE [LARGE SCALE GENOMIC DNA]</scope>
    <source>
        <strain evidence="3">JCM 30346</strain>
    </source>
</reference>
<keyword evidence="3" id="KW-1185">Reference proteome</keyword>